<dbReference type="Proteomes" id="UP000815677">
    <property type="component" value="Unassembled WGS sequence"/>
</dbReference>
<dbReference type="EMBL" id="DF846343">
    <property type="protein sequence ID" value="GAT50263.1"/>
    <property type="molecule type" value="Genomic_DNA"/>
</dbReference>
<reference evidence="2" key="1">
    <citation type="submission" date="2014-09" db="EMBL/GenBank/DDBJ databases">
        <title>Genome sequence of the luminous mushroom Mycena chlorophos for searching fungal bioluminescence genes.</title>
        <authorList>
            <person name="Tanaka Y."/>
            <person name="Kasuga D."/>
            <person name="Oba Y."/>
            <person name="Hase S."/>
            <person name="Sato K."/>
            <person name="Oba Y."/>
            <person name="Sakakibara Y."/>
        </authorList>
    </citation>
    <scope>NUCLEOTIDE SEQUENCE</scope>
</reference>
<feature type="compositionally biased region" description="Pro residues" evidence="1">
    <location>
        <begin position="414"/>
        <end position="428"/>
    </location>
</feature>
<evidence type="ECO:0000256" key="1">
    <source>
        <dbReference type="SAM" id="MobiDB-lite"/>
    </source>
</evidence>
<feature type="compositionally biased region" description="Basic and acidic residues" evidence="1">
    <location>
        <begin position="453"/>
        <end position="463"/>
    </location>
</feature>
<feature type="compositionally biased region" description="Low complexity" evidence="1">
    <location>
        <begin position="649"/>
        <end position="661"/>
    </location>
</feature>
<feature type="compositionally biased region" description="Polar residues" evidence="1">
    <location>
        <begin position="700"/>
        <end position="716"/>
    </location>
</feature>
<proteinExistence type="predicted"/>
<feature type="region of interest" description="Disordered" evidence="1">
    <location>
        <begin position="1"/>
        <end position="492"/>
    </location>
</feature>
<feature type="compositionally biased region" description="Basic residues" evidence="1">
    <location>
        <begin position="98"/>
        <end position="110"/>
    </location>
</feature>
<keyword evidence="3" id="KW-1185">Reference proteome</keyword>
<feature type="compositionally biased region" description="Pro residues" evidence="1">
    <location>
        <begin position="474"/>
        <end position="486"/>
    </location>
</feature>
<name>A0ABQ0LGM8_MYCCL</name>
<feature type="compositionally biased region" description="Polar residues" evidence="1">
    <location>
        <begin position="86"/>
        <end position="96"/>
    </location>
</feature>
<feature type="region of interest" description="Disordered" evidence="1">
    <location>
        <begin position="743"/>
        <end position="762"/>
    </location>
</feature>
<gene>
    <name evidence="2" type="ORF">MCHLO_07522</name>
</gene>
<feature type="region of interest" description="Disordered" evidence="1">
    <location>
        <begin position="649"/>
        <end position="686"/>
    </location>
</feature>
<accession>A0ABQ0LGM8</accession>
<feature type="region of interest" description="Disordered" evidence="1">
    <location>
        <begin position="562"/>
        <end position="631"/>
    </location>
</feature>
<feature type="region of interest" description="Disordered" evidence="1">
    <location>
        <begin position="700"/>
        <end position="726"/>
    </location>
</feature>
<feature type="compositionally biased region" description="Low complexity" evidence="1">
    <location>
        <begin position="404"/>
        <end position="413"/>
    </location>
</feature>
<sequence length="762" mass="80463">MNDADLATPRLAPGSSQAGRKKKARVSDAPGLSAEERPAKRRKVAASSSQECASASAASTSKKGKEKQKTPQNPLFHSDPDEDSDSQLPETISLHATGSRKHRKQKRKQALKGQSSNKPTANSAIIEIMDSDDEKRAEAAKKAAASFRQVGDGILEIIDSDDERPRRSKPRKRSPSKKLNAPPPATAEVVELLDSSDDERVPVRAKPPPVVEESNSDIEFVDADTSVQVHPENAQPEPPAPQQESANIVDDIPLAQESPPDDTPREPSPIRASPSPDPKQASPKPDSRPATPLGSEAVVERADVEPHSSDARESLPPAAVLPATEDSAEALPGPQDDSAPSAADVDVGVASVLDETAHPVPPAGMEVDPVSSENDEQDHTVVLTALPIDLPLEQTREEAETANPSPATRSSPSASPPETPRSSPPPEAVVPSFPVDAVAVEDETSTKTNEVANDEKAEDHVHNESALYQEDPHFVPPRPATEPPSPQNQSRVDAGCEFDEAMMELDLLPTSVSVDVDEDPGREFDQAMAELELGRSAQSGSSTSTVAPLASEAATMIVETNLAPPADAPDPLPESSSHRSLSLDLETTHEDPMDIVTGTPVDEQALPDAKGGPTVDDSKHIINAGHSSSSSISISTSFSEIWSTPTLSAISATSASPSTSTSPPPTTPTTAASATGRTVWDGRSAIPGLRRSFNDRYFSRRSSSLTARGTSAAVTTKSEEDDSCEASKIVQVQDILMTEDEMDPLGELGYPSPSDRASVPAT</sequence>
<feature type="compositionally biased region" description="Basic residues" evidence="1">
    <location>
        <begin position="166"/>
        <end position="176"/>
    </location>
</feature>
<feature type="compositionally biased region" description="Low complexity" evidence="1">
    <location>
        <begin position="621"/>
        <end position="631"/>
    </location>
</feature>
<evidence type="ECO:0000313" key="3">
    <source>
        <dbReference type="Proteomes" id="UP000815677"/>
    </source>
</evidence>
<feature type="compositionally biased region" description="Low complexity" evidence="1">
    <location>
        <begin position="45"/>
        <end position="61"/>
    </location>
</feature>
<feature type="compositionally biased region" description="Polar residues" evidence="1">
    <location>
        <begin position="112"/>
        <end position="123"/>
    </location>
</feature>
<evidence type="ECO:0000313" key="2">
    <source>
        <dbReference type="EMBL" id="GAT50263.1"/>
    </source>
</evidence>
<feature type="compositionally biased region" description="Low complexity" evidence="1">
    <location>
        <begin position="336"/>
        <end position="352"/>
    </location>
</feature>
<feature type="compositionally biased region" description="Basic and acidic residues" evidence="1">
    <location>
        <begin position="298"/>
        <end position="313"/>
    </location>
</feature>
<organism evidence="2 3">
    <name type="scientific">Mycena chlorophos</name>
    <name type="common">Agaric fungus</name>
    <name type="synonym">Agaricus chlorophos</name>
    <dbReference type="NCBI Taxonomy" id="658473"/>
    <lineage>
        <taxon>Eukaryota</taxon>
        <taxon>Fungi</taxon>
        <taxon>Dikarya</taxon>
        <taxon>Basidiomycota</taxon>
        <taxon>Agaricomycotina</taxon>
        <taxon>Agaricomycetes</taxon>
        <taxon>Agaricomycetidae</taxon>
        <taxon>Agaricales</taxon>
        <taxon>Marasmiineae</taxon>
        <taxon>Mycenaceae</taxon>
        <taxon>Mycena</taxon>
    </lineage>
</organism>
<protein>
    <submittedName>
        <fullName evidence="2">Uncharacterized protein</fullName>
    </submittedName>
</protein>